<evidence type="ECO:0000313" key="2">
    <source>
        <dbReference type="EMBL" id="KGF30653.1"/>
    </source>
</evidence>
<dbReference type="CDD" id="cd16328">
    <property type="entry name" value="RseA_N"/>
    <property type="match status" value="1"/>
</dbReference>
<dbReference type="InterPro" id="IPR036147">
    <property type="entry name" value="Anti-sigma_E_RseA_N_sf"/>
</dbReference>
<feature type="domain" description="Anti sigma-E protein RseA N-terminal" evidence="1">
    <location>
        <begin position="15"/>
        <end position="90"/>
    </location>
</feature>
<gene>
    <name evidence="2" type="ORF">HMPREF2130_05825</name>
</gene>
<reference evidence="2 3" key="1">
    <citation type="submission" date="2014-07" db="EMBL/GenBank/DDBJ databases">
        <authorList>
            <person name="McCorrison J."/>
            <person name="Sanka R."/>
            <person name="Torralba M."/>
            <person name="Gillis M."/>
            <person name="Haft D.H."/>
            <person name="Methe B."/>
            <person name="Sutton G."/>
            <person name="Nelson K.E."/>
        </authorList>
    </citation>
    <scope>NUCLEOTIDE SEQUENCE [LARGE SCALE GENOMIC DNA]</scope>
    <source>
        <strain evidence="2 3">DNF00040</strain>
    </source>
</reference>
<dbReference type="RefSeq" id="WP_036558982.1">
    <property type="nucleotide sequence ID" value="NZ_JRNI01000021.1"/>
</dbReference>
<evidence type="ECO:0000259" key="1">
    <source>
        <dbReference type="Pfam" id="PF03872"/>
    </source>
</evidence>
<dbReference type="AlphaFoldDB" id="A0A095Z7J6"/>
<sequence>MSTTIDLSAAKHLDQAERLSAFLDGELSDAELSALLDGMDDSHYAELKRYHLISDVMRDGSLAIRSSERFSMRLAEALAAEPAHVAEASSWEDALPATGTDGGYAKLPVQSATTASIHQLPAKPKARLAFVAGGVAAAIATVMTYSVFQSAEIQSGAELTAPALVSSAPVAPTTPASSLHTTREPVLTATTDHGELSPVRSFRAAPTVVHSAPVAASSARAASEEYRRTYPEYLRSHRDMSAQTPFMQVNYQGAGFAQ</sequence>
<name>A0A095Z7J6_9BURK</name>
<evidence type="ECO:0000313" key="3">
    <source>
        <dbReference type="Proteomes" id="UP000029629"/>
    </source>
</evidence>
<proteinExistence type="predicted"/>
<dbReference type="Pfam" id="PF03872">
    <property type="entry name" value="RseA_N"/>
    <property type="match status" value="1"/>
</dbReference>
<keyword evidence="3" id="KW-1185">Reference proteome</keyword>
<dbReference type="Gene3D" id="1.10.10.880">
    <property type="entry name" value="Anti sigma-E protein RseA, N-terminal domain"/>
    <property type="match status" value="1"/>
</dbReference>
<comment type="caution">
    <text evidence="2">The sequence shown here is derived from an EMBL/GenBank/DDBJ whole genome shotgun (WGS) entry which is preliminary data.</text>
</comment>
<organism evidence="2 3">
    <name type="scientific">Oligella urethralis DNF00040</name>
    <dbReference type="NCBI Taxonomy" id="1401065"/>
    <lineage>
        <taxon>Bacteria</taxon>
        <taxon>Pseudomonadati</taxon>
        <taxon>Pseudomonadota</taxon>
        <taxon>Betaproteobacteria</taxon>
        <taxon>Burkholderiales</taxon>
        <taxon>Alcaligenaceae</taxon>
        <taxon>Oligella</taxon>
    </lineage>
</organism>
<dbReference type="EMBL" id="JRNI01000021">
    <property type="protein sequence ID" value="KGF30653.1"/>
    <property type="molecule type" value="Genomic_DNA"/>
</dbReference>
<accession>A0A095Z7J6</accession>
<dbReference type="InterPro" id="IPR005572">
    <property type="entry name" value="Anti-sigma_E_RseA_N"/>
</dbReference>
<dbReference type="Proteomes" id="UP000029629">
    <property type="component" value="Unassembled WGS sequence"/>
</dbReference>
<dbReference type="OrthoDB" id="8561243at2"/>
<dbReference type="GO" id="GO:0016989">
    <property type="term" value="F:sigma factor antagonist activity"/>
    <property type="evidence" value="ECO:0007669"/>
    <property type="project" value="InterPro"/>
</dbReference>
<protein>
    <recommendedName>
        <fullName evidence="1">Anti sigma-E protein RseA N-terminal domain-containing protein</fullName>
    </recommendedName>
</protein>
<dbReference type="SUPFAM" id="SSF89069">
    <property type="entry name" value="N-terminal, cytoplasmic domain of anti-sigmaE factor RseA"/>
    <property type="match status" value="1"/>
</dbReference>